<accession>A0A8H9G263</accession>
<name>A0A8H9G263_9SPHI</name>
<organism evidence="1 2">
    <name type="scientific">Sphingobacterium cellulitidis</name>
    <dbReference type="NCBI Taxonomy" id="1768011"/>
    <lineage>
        <taxon>Bacteria</taxon>
        <taxon>Pseudomonadati</taxon>
        <taxon>Bacteroidota</taxon>
        <taxon>Sphingobacteriia</taxon>
        <taxon>Sphingobacteriales</taxon>
        <taxon>Sphingobacteriaceae</taxon>
        <taxon>Sphingobacterium</taxon>
    </lineage>
</organism>
<keyword evidence="2" id="KW-1185">Reference proteome</keyword>
<reference evidence="1" key="2">
    <citation type="submission" date="2020-09" db="EMBL/GenBank/DDBJ databases">
        <authorList>
            <person name="Sun Q."/>
            <person name="Zhou Y."/>
        </authorList>
    </citation>
    <scope>NUCLEOTIDE SEQUENCE</scope>
    <source>
        <strain evidence="1">CGMCC 1.15966</strain>
    </source>
</reference>
<dbReference type="EMBL" id="BMKM01000010">
    <property type="protein sequence ID" value="GGE30432.1"/>
    <property type="molecule type" value="Genomic_DNA"/>
</dbReference>
<dbReference type="RefSeq" id="WP_094279962.1">
    <property type="nucleotide sequence ID" value="NZ_BMKM01000010.1"/>
</dbReference>
<evidence type="ECO:0000313" key="2">
    <source>
        <dbReference type="Proteomes" id="UP000614460"/>
    </source>
</evidence>
<evidence type="ECO:0000313" key="1">
    <source>
        <dbReference type="EMBL" id="GGE30432.1"/>
    </source>
</evidence>
<dbReference type="AlphaFoldDB" id="A0A8H9G263"/>
<dbReference type="Proteomes" id="UP000614460">
    <property type="component" value="Unassembled WGS sequence"/>
</dbReference>
<reference evidence="1" key="1">
    <citation type="journal article" date="2014" name="Int. J. Syst. Evol. Microbiol.">
        <title>Complete genome sequence of Corynebacterium casei LMG S-19264T (=DSM 44701T), isolated from a smear-ripened cheese.</title>
        <authorList>
            <consortium name="US DOE Joint Genome Institute (JGI-PGF)"/>
            <person name="Walter F."/>
            <person name="Albersmeier A."/>
            <person name="Kalinowski J."/>
            <person name="Ruckert C."/>
        </authorList>
    </citation>
    <scope>NUCLEOTIDE SEQUENCE</scope>
    <source>
        <strain evidence="1">CGMCC 1.15966</strain>
    </source>
</reference>
<proteinExistence type="predicted"/>
<sequence>MKTQTRLLSLLFLSTALCLSSCEKEAEFKNVLVKEEKANIETNTGFTDREVKMSSGSWKVVYVKNINPTHYLLDGGLQLMRLGSFGRVDCSLGFISLEKKSSDPDKLFISMTENLSNDPRRILIGIEDENSAREVEITQQKGNEYEWVKTEVKENTAARKIWKQKLPAVTIDNKATTPLTLTTPVKEFYKEAAFISDFTSDYYGTFDWAPDTLIGMAPFIYQGIKYWDAKVKYVKGKQTTAFMADATQPVNVVTPANSKRSVFAEVTFISRECDYTITLKNKTTGFLATLVGRWKQTVPIKGEIKSL</sequence>
<protein>
    <submittedName>
        <fullName evidence="1">Uncharacterized protein</fullName>
    </submittedName>
</protein>
<comment type="caution">
    <text evidence="1">The sequence shown here is derived from an EMBL/GenBank/DDBJ whole genome shotgun (WGS) entry which is preliminary data.</text>
</comment>
<gene>
    <name evidence="1" type="ORF">GCM10011516_30300</name>
</gene>